<feature type="signal peptide" evidence="2">
    <location>
        <begin position="1"/>
        <end position="20"/>
    </location>
</feature>
<keyword evidence="2" id="KW-0732">Signal</keyword>
<evidence type="ECO:0000259" key="3">
    <source>
        <dbReference type="Pfam" id="PF18370"/>
    </source>
</evidence>
<dbReference type="Pfam" id="PF21348">
    <property type="entry name" value="RGL11_C"/>
    <property type="match status" value="1"/>
</dbReference>
<dbReference type="EMBL" id="JACOOE010000001">
    <property type="protein sequence ID" value="MBC5603100.1"/>
    <property type="molecule type" value="Genomic_DNA"/>
</dbReference>
<gene>
    <name evidence="5" type="ORF">H8S67_00195</name>
</gene>
<dbReference type="RefSeq" id="WP_186965986.1">
    <property type="nucleotide sequence ID" value="NZ_JACOOE010000001.1"/>
</dbReference>
<dbReference type="SUPFAM" id="SSF69318">
    <property type="entry name" value="Integrin alpha N-terminal domain"/>
    <property type="match status" value="1"/>
</dbReference>
<feature type="compositionally biased region" description="Acidic residues" evidence="1">
    <location>
        <begin position="517"/>
        <end position="526"/>
    </location>
</feature>
<evidence type="ECO:0000256" key="2">
    <source>
        <dbReference type="SAM" id="SignalP"/>
    </source>
</evidence>
<feature type="chain" id="PRO_5045832620" description="Rhamnogalacturonan I lyase beta-sheet domain-containing protein" evidence="2">
    <location>
        <begin position="21"/>
        <end position="706"/>
    </location>
</feature>
<dbReference type="InterPro" id="IPR028994">
    <property type="entry name" value="Integrin_alpha_N"/>
</dbReference>
<organism evidence="5 6">
    <name type="scientific">Bacteroides difficilis</name>
    <dbReference type="NCBI Taxonomy" id="2763021"/>
    <lineage>
        <taxon>Bacteria</taxon>
        <taxon>Pseudomonadati</taxon>
        <taxon>Bacteroidota</taxon>
        <taxon>Bacteroidia</taxon>
        <taxon>Bacteroidales</taxon>
        <taxon>Bacteroidaceae</taxon>
        <taxon>Bacteroides</taxon>
    </lineage>
</organism>
<feature type="domain" description="Rhamnogalacturonan I lyase beta-sheet" evidence="3">
    <location>
        <begin position="74"/>
        <end position="133"/>
    </location>
</feature>
<evidence type="ECO:0000313" key="5">
    <source>
        <dbReference type="EMBL" id="MBC5603100.1"/>
    </source>
</evidence>
<evidence type="ECO:0000259" key="4">
    <source>
        <dbReference type="Pfam" id="PF21348"/>
    </source>
</evidence>
<dbReference type="InterPro" id="IPR013783">
    <property type="entry name" value="Ig-like_fold"/>
</dbReference>
<comment type="caution">
    <text evidence="5">The sequence shown here is derived from an EMBL/GenBank/DDBJ whole genome shotgun (WGS) entry which is preliminary data.</text>
</comment>
<keyword evidence="6" id="KW-1185">Reference proteome</keyword>
<proteinExistence type="predicted"/>
<dbReference type="InterPro" id="IPR034641">
    <property type="entry name" value="RGL11"/>
</dbReference>
<dbReference type="Proteomes" id="UP000600600">
    <property type="component" value="Unassembled WGS sequence"/>
</dbReference>
<dbReference type="Pfam" id="PF18370">
    <property type="entry name" value="RGI_lyase"/>
    <property type="match status" value="1"/>
</dbReference>
<reference evidence="5 6" key="1">
    <citation type="submission" date="2020-08" db="EMBL/GenBank/DDBJ databases">
        <title>Genome public.</title>
        <authorList>
            <person name="Liu C."/>
            <person name="Sun Q."/>
        </authorList>
    </citation>
    <scope>NUCLEOTIDE SEQUENCE [LARGE SCALE GENOMIC DNA]</scope>
    <source>
        <strain evidence="5 6">M27</strain>
    </source>
</reference>
<dbReference type="PANTHER" id="PTHR43118:SF1">
    <property type="entry name" value="RHAMNOGALACTURONAN LYASE (EUROFUNG)"/>
    <property type="match status" value="1"/>
</dbReference>
<dbReference type="PROSITE" id="PS51257">
    <property type="entry name" value="PROKAR_LIPOPROTEIN"/>
    <property type="match status" value="1"/>
</dbReference>
<dbReference type="InterPro" id="IPR049366">
    <property type="entry name" value="RGL11_C"/>
</dbReference>
<dbReference type="PANTHER" id="PTHR43118">
    <property type="entry name" value="RHAMNOGALACTURONAN LYASE (EUROFUNG)"/>
    <property type="match status" value="1"/>
</dbReference>
<evidence type="ECO:0000256" key="1">
    <source>
        <dbReference type="SAM" id="MobiDB-lite"/>
    </source>
</evidence>
<accession>A0ABR7C5L7</accession>
<evidence type="ECO:0008006" key="7">
    <source>
        <dbReference type="Google" id="ProtNLM"/>
    </source>
</evidence>
<dbReference type="Gene3D" id="2.60.40.10">
    <property type="entry name" value="Immunoglobulins"/>
    <property type="match status" value="1"/>
</dbReference>
<feature type="domain" description="Rhamnogalacturonan lyase family 11 C-terminal" evidence="4">
    <location>
        <begin position="166"/>
        <end position="704"/>
    </location>
</feature>
<sequence>MKYLRYLSLIGMLLFIIACGDESIQSPENNNTNNAGNQEEEPKEEVIKGERSMWVSYDPNYKEVKQHTSGYSHALISWRLLPTDPDNISFDIYKSEDNGQETKLNETPIEHTTCWADKDINPQTTNTYRVTISGSKETLCEYTLTSSMAQTFYRAIRLNANVPNPAITYNANDAQVGDLDGDGVMEIILKRQPYDGANKGGWQEGTTLLEAYKLDGTFLWQIDMGINIRSGSHYTSFIVYDFDGDGKCEIAFRTSEGTKFADNTIITAANGEVNDYRQPVDSPGKGWYSGKSLHSTHGLIFDGPEYISIVNGQGVEVARTNNIPRGGEGSNYERAKYWHNYWGDDYGNRMDRFFIGAAYLDGIPQNGVRKANPSLIITRGIYKNWQVWALDFNGSSLLPRWKFNTNDKGCESYRDMGSHSFRVADLNGDGYDEILYGSAAIARNGKGLYCTGNGHGDALHVGKFIPDRSGLQVVACFENPNKYMNSGFGYGCAVFDAATGKFITGHAGGATSGDSGDSADEDDEDNNPPGDVGRCLVADIIPESPGHEYWSAEASGVYSCQTGQLLSTTLPSAKTGSKSYNNAVFWTGTLTRQMLDDVMVHSYTKSAPWNMSRVITFEKYGGGVKSNNSTKANPCYYGDFLGDYREEVIYRSSDGLSIYIFSTNHPTEYRFVHLTNDHTYDMSQAMQNIGYNQPTHLGYYIGEDEK</sequence>
<feature type="region of interest" description="Disordered" evidence="1">
    <location>
        <begin position="509"/>
        <end position="533"/>
    </location>
</feature>
<protein>
    <recommendedName>
        <fullName evidence="7">Rhamnogalacturonan I lyase beta-sheet domain-containing protein</fullName>
    </recommendedName>
</protein>
<evidence type="ECO:0000313" key="6">
    <source>
        <dbReference type="Proteomes" id="UP000600600"/>
    </source>
</evidence>
<dbReference type="InterPro" id="IPR041624">
    <property type="entry name" value="RGI_lyase"/>
</dbReference>
<name>A0ABR7C5L7_9BACE</name>